<dbReference type="EMBL" id="CP021886">
    <property type="protein sequence ID" value="AWI34406.1"/>
    <property type="molecule type" value="Genomic_DNA"/>
</dbReference>
<dbReference type="KEGG" id="had:CDV25_06260"/>
<dbReference type="OrthoDB" id="9775255at2"/>
<dbReference type="Proteomes" id="UP000029920">
    <property type="component" value="Unassembled WGS sequence"/>
</dbReference>
<dbReference type="AlphaFoldDB" id="A0A099U779"/>
<evidence type="ECO:0000256" key="4">
    <source>
        <dbReference type="ARBA" id="ARBA00022605"/>
    </source>
</evidence>
<dbReference type="UniPathway" id="UPA00031">
    <property type="reaction ID" value="UER00013"/>
</dbReference>
<dbReference type="SUPFAM" id="SSF89550">
    <property type="entry name" value="PHP domain-like"/>
    <property type="match status" value="1"/>
</dbReference>
<dbReference type="NCBIfam" id="NF005596">
    <property type="entry name" value="PRK07328.1"/>
    <property type="match status" value="1"/>
</dbReference>
<evidence type="ECO:0000313" key="12">
    <source>
        <dbReference type="Proteomes" id="UP000029920"/>
    </source>
</evidence>
<evidence type="ECO:0000256" key="3">
    <source>
        <dbReference type="ARBA" id="ARBA00013085"/>
    </source>
</evidence>
<dbReference type="Proteomes" id="UP000244890">
    <property type="component" value="Chromosome"/>
</dbReference>
<reference evidence="10 13" key="2">
    <citation type="submission" date="2017-06" db="EMBL/GenBank/DDBJ databases">
        <title>Complete genome of Helicobacter apodemus.</title>
        <authorList>
            <person name="Cho S."/>
        </authorList>
    </citation>
    <scope>NUCLEOTIDE SEQUENCE [LARGE SCALE GENOMIC DNA]</scope>
    <source>
        <strain evidence="10">SCJK1</strain>
        <strain evidence="13">SNUVETPUB-15-01</strain>
    </source>
</reference>
<dbReference type="CDD" id="cd12110">
    <property type="entry name" value="PHP_HisPPase_Hisj_like"/>
    <property type="match status" value="1"/>
</dbReference>
<gene>
    <name evidence="10" type="ORF">CDV25_06260</name>
    <name evidence="11" type="ORF">LS72_002495</name>
</gene>
<evidence type="ECO:0000313" key="13">
    <source>
        <dbReference type="Proteomes" id="UP000244890"/>
    </source>
</evidence>
<keyword evidence="12" id="KW-1185">Reference proteome</keyword>
<dbReference type="RefSeq" id="WP_034554567.1">
    <property type="nucleotide sequence ID" value="NZ_CP021886.1"/>
</dbReference>
<dbReference type="GO" id="GO:0004401">
    <property type="term" value="F:histidinol-phosphatase activity"/>
    <property type="evidence" value="ECO:0007669"/>
    <property type="project" value="UniProtKB-UniRule"/>
</dbReference>
<dbReference type="NCBIfam" id="TIGR01856">
    <property type="entry name" value="hisJ_fam"/>
    <property type="match status" value="1"/>
</dbReference>
<sequence>MKVDLHNHTPFCNHATGSMEEYIQKAIEEKIDIFGFSCHNPMGFDEKYRMSFDELSLYLDKIEELKEKYHSKILIKSALEIDYLPRYLEDRLFDLPLDYRIGSVHFLGSWGFDNPEFIGEYAKRDINKIWEDYYAAIEEMAKSGLFDIVGHMDLLKIFKFYPSKDLRKSLESALKAIKKSNMVVEINAAGFRKEVGEQYPSRQILEMCLELEIPITFGSDAHAIEQIGFKREALENLAKEIGFSKCATFTQRQREMVEF</sequence>
<dbReference type="PANTHER" id="PTHR21039:SF0">
    <property type="entry name" value="HISTIDINOL-PHOSPHATASE"/>
    <property type="match status" value="1"/>
</dbReference>
<dbReference type="GO" id="GO:0005737">
    <property type="term" value="C:cytoplasm"/>
    <property type="evidence" value="ECO:0007669"/>
    <property type="project" value="TreeGrafter"/>
</dbReference>
<dbReference type="EMBL" id="JRPC02000005">
    <property type="protein sequence ID" value="TLE16514.1"/>
    <property type="molecule type" value="Genomic_DNA"/>
</dbReference>
<evidence type="ECO:0000313" key="11">
    <source>
        <dbReference type="EMBL" id="TLE16514.1"/>
    </source>
</evidence>
<evidence type="ECO:0000313" key="10">
    <source>
        <dbReference type="EMBL" id="AWI34406.1"/>
    </source>
</evidence>
<evidence type="ECO:0000259" key="9">
    <source>
        <dbReference type="Pfam" id="PF02811"/>
    </source>
</evidence>
<dbReference type="PANTHER" id="PTHR21039">
    <property type="entry name" value="HISTIDINOL PHOSPHATASE-RELATED"/>
    <property type="match status" value="1"/>
</dbReference>
<evidence type="ECO:0000256" key="7">
    <source>
        <dbReference type="ARBA" id="ARBA00049158"/>
    </source>
</evidence>
<keyword evidence="5 8" id="KW-0378">Hydrolase</keyword>
<dbReference type="Pfam" id="PF02811">
    <property type="entry name" value="PHP"/>
    <property type="match status" value="1"/>
</dbReference>
<dbReference type="InterPro" id="IPR016195">
    <property type="entry name" value="Pol/histidinol_Pase-like"/>
</dbReference>
<dbReference type="Gene3D" id="3.20.20.140">
    <property type="entry name" value="Metal-dependent hydrolases"/>
    <property type="match status" value="1"/>
</dbReference>
<name>A0A099U779_9HELI</name>
<comment type="catalytic activity">
    <reaction evidence="7 8">
        <text>L-histidinol phosphate + H2O = L-histidinol + phosphate</text>
        <dbReference type="Rhea" id="RHEA:14465"/>
        <dbReference type="ChEBI" id="CHEBI:15377"/>
        <dbReference type="ChEBI" id="CHEBI:43474"/>
        <dbReference type="ChEBI" id="CHEBI:57699"/>
        <dbReference type="ChEBI" id="CHEBI:57980"/>
        <dbReference type="EC" id="3.1.3.15"/>
    </reaction>
</comment>
<evidence type="ECO:0000256" key="6">
    <source>
        <dbReference type="ARBA" id="ARBA00023102"/>
    </source>
</evidence>
<proteinExistence type="inferred from homology"/>
<keyword evidence="6 8" id="KW-0368">Histidine biosynthesis</keyword>
<dbReference type="InterPro" id="IPR004013">
    <property type="entry name" value="PHP_dom"/>
</dbReference>
<feature type="domain" description="PHP" evidence="9">
    <location>
        <begin position="4"/>
        <end position="188"/>
    </location>
</feature>
<dbReference type="GO" id="GO:0000105">
    <property type="term" value="P:L-histidine biosynthetic process"/>
    <property type="evidence" value="ECO:0007669"/>
    <property type="project" value="UniProtKB-UniRule"/>
</dbReference>
<keyword evidence="4 8" id="KW-0028">Amino-acid biosynthesis</keyword>
<reference evidence="11" key="3">
    <citation type="submission" date="2018-04" db="EMBL/GenBank/DDBJ databases">
        <authorList>
            <person name="Sheh A."/>
            <person name="Shen Z."/>
            <person name="Mannion A.J."/>
            <person name="Fox J.G."/>
        </authorList>
    </citation>
    <scope>NUCLEOTIDE SEQUENCE</scope>
    <source>
        <strain evidence="11">MIT-03-7007</strain>
    </source>
</reference>
<evidence type="ECO:0000256" key="5">
    <source>
        <dbReference type="ARBA" id="ARBA00022801"/>
    </source>
</evidence>
<dbReference type="EC" id="3.1.3.15" evidence="3 8"/>
<comment type="pathway">
    <text evidence="1 8">Amino-acid biosynthesis; L-histidine biosynthesis; L-histidine from 5-phospho-alpha-D-ribose 1-diphosphate: step 8/9.</text>
</comment>
<organism evidence="11 12">
    <name type="scientific">Helicobacter apodemus</name>
    <dbReference type="NCBI Taxonomy" id="135569"/>
    <lineage>
        <taxon>Bacteria</taxon>
        <taxon>Pseudomonadati</taxon>
        <taxon>Campylobacterota</taxon>
        <taxon>Epsilonproteobacteria</taxon>
        <taxon>Campylobacterales</taxon>
        <taxon>Helicobacteraceae</taxon>
        <taxon>Helicobacter</taxon>
    </lineage>
</organism>
<comment type="similarity">
    <text evidence="2 8">Belongs to the PHP hydrolase family. HisK subfamily.</text>
</comment>
<protein>
    <recommendedName>
        <fullName evidence="3 8">Histidinol-phosphatase</fullName>
        <shortName evidence="8">HolPase</shortName>
        <ecNumber evidence="3 8">3.1.3.15</ecNumber>
    </recommendedName>
</protein>
<evidence type="ECO:0000256" key="8">
    <source>
        <dbReference type="RuleBase" id="RU366003"/>
    </source>
</evidence>
<accession>A0A099U779</accession>
<reference evidence="11 12" key="1">
    <citation type="journal article" date="2014" name="Genome Announc.">
        <title>Draft genome sequences of eight enterohepatic helicobacter species isolated from both laboratory and wild rodents.</title>
        <authorList>
            <person name="Sheh A."/>
            <person name="Shen Z."/>
            <person name="Fox J.G."/>
        </authorList>
    </citation>
    <scope>NUCLEOTIDE SEQUENCE [LARGE SCALE GENOMIC DNA]</scope>
    <source>
        <strain evidence="11 12">MIT-03-7007</strain>
    </source>
</reference>
<evidence type="ECO:0000256" key="1">
    <source>
        <dbReference type="ARBA" id="ARBA00004970"/>
    </source>
</evidence>
<dbReference type="InterPro" id="IPR010140">
    <property type="entry name" value="Histidinol_P_phosphatase_HisJ"/>
</dbReference>
<evidence type="ECO:0000256" key="2">
    <source>
        <dbReference type="ARBA" id="ARBA00009152"/>
    </source>
</evidence>